<proteinExistence type="predicted"/>
<evidence type="ECO:0000256" key="2">
    <source>
        <dbReference type="SAM" id="Phobius"/>
    </source>
</evidence>
<dbReference type="Proteomes" id="UP000283509">
    <property type="component" value="Unassembled WGS sequence"/>
</dbReference>
<keyword evidence="4" id="KW-1185">Reference proteome</keyword>
<gene>
    <name evidence="3" type="ORF">C7M84_019200</name>
</gene>
<evidence type="ECO:0000313" key="3">
    <source>
        <dbReference type="EMBL" id="ROT62933.1"/>
    </source>
</evidence>
<feature type="transmembrane region" description="Helical" evidence="2">
    <location>
        <begin position="598"/>
        <end position="617"/>
    </location>
</feature>
<feature type="region of interest" description="Disordered" evidence="1">
    <location>
        <begin position="342"/>
        <end position="362"/>
    </location>
</feature>
<name>A0A423SFJ0_PENVA</name>
<keyword evidence="2" id="KW-0812">Transmembrane</keyword>
<organism evidence="3 4">
    <name type="scientific">Penaeus vannamei</name>
    <name type="common">Whiteleg shrimp</name>
    <name type="synonym">Litopenaeus vannamei</name>
    <dbReference type="NCBI Taxonomy" id="6689"/>
    <lineage>
        <taxon>Eukaryota</taxon>
        <taxon>Metazoa</taxon>
        <taxon>Ecdysozoa</taxon>
        <taxon>Arthropoda</taxon>
        <taxon>Crustacea</taxon>
        <taxon>Multicrustacea</taxon>
        <taxon>Malacostraca</taxon>
        <taxon>Eumalacostraca</taxon>
        <taxon>Eucarida</taxon>
        <taxon>Decapoda</taxon>
        <taxon>Dendrobranchiata</taxon>
        <taxon>Penaeoidea</taxon>
        <taxon>Penaeidae</taxon>
        <taxon>Penaeus</taxon>
    </lineage>
</organism>
<feature type="transmembrane region" description="Helical" evidence="2">
    <location>
        <begin position="95"/>
        <end position="120"/>
    </location>
</feature>
<feature type="transmembrane region" description="Helical" evidence="2">
    <location>
        <begin position="536"/>
        <end position="560"/>
    </location>
</feature>
<sequence length="1092" mass="115768">MKAKLLVERRGHVTVRPRLFARRFASGERRPTRPRASHHLTIQSPPLTAHWPGFSSKYPPFRRFPHPPPNPPTPGPAHQRPVRPASSFSFCSAQFLILFLFLSSLSLFSLSLCSSLSLVFSSSFSPLLVSFRPSSRPLPLLSLFLLPLSPLSSPLLSFSLLFSTPFPFLNSPLPLFLLSLPRSPARLPLINSFYIIQQLSTLDNVAARTPSPPSPSSSSPSPVTSSPSLFSLSFLSSSPTSLPSFHPPLPLPPPLFSSSLPPSSFLTLASFLLPSSSSSSPLLPLLLPLPPLFRSSSPPFPLLSFPSSPPLPSVPLSRSLILSFPLGSSSLLSLSSPSFSSSPSSSSSPPHPHPPALSPVSSSSLLSSSPPLPSLLCLPLPFLLPLPLPPLLLPLLRSPSSHRPRSPLPPLSLFALSPPLPPPLPLPLPASCSSLPSSSSSRLPFLLLVCLPAPPRLPLPPLITSVSAPSLSSSSSRASLCRSGFALSSPLRFWVFVSGSGVLFSSSSGSPVVLLVLPSVFPLLYLFLLPSPFLSLFPLSSLSLFLCALYWLFSVCLYVSPFRPASCSSPPSLIAAWPCCPLCAVPFRAREAYLLRPAFVVVSLCVCLPSPLASLLLHPRWLRGRSPSSPLSALDSSSLFLLPSSPPFPLLHSPLSSSLPLFLPPASSLPPSPLLASSLLSSVRLCRCVPSSGSFSPLPLSLPQAFVPLRFWPLFLLLSLPLPLAACVPSPFFLLLSGLPPLSSSFVPLPLLLWWASSSSSSRSSLGPSSRCPPLGSSSLPLPRPLPLPLSSIGPSSSPRFAVVSVPPRVPSSFLSSVPLLAAVSPSSAPLSPSFLYPFWGPLVRGQLALSPRSFPSSARPLSSSLTCRPVGGRPCLVLGWSALPSLLSRSSGGVRSVLLASRVASVRSSSVWGVGWWVWWGGVVGGWGVVSLQCVPASSLGAHTLFPPACLLRRVPCLFSLLFFRSACICFWLGCLVGLGVSPLVRGGAVPPRRLGDPLLSRLVAAVAGSRSLFACRGSPVLRSRVRSLPASSFPPRVSLVWCFGCSCCGRLTSSLLVVSASFLLFAVSPSRSRSFPRSSLCPLGPRLLLR</sequence>
<evidence type="ECO:0000256" key="1">
    <source>
        <dbReference type="SAM" id="MobiDB-lite"/>
    </source>
</evidence>
<reference evidence="3 4" key="1">
    <citation type="submission" date="2018-04" db="EMBL/GenBank/DDBJ databases">
        <authorList>
            <person name="Zhang X."/>
            <person name="Yuan J."/>
            <person name="Li F."/>
            <person name="Xiang J."/>
        </authorList>
    </citation>
    <scope>NUCLEOTIDE SEQUENCE [LARGE SCALE GENOMIC DNA]</scope>
    <source>
        <tissue evidence="3">Muscle</tissue>
    </source>
</reference>
<dbReference type="EMBL" id="QCYY01003522">
    <property type="protein sequence ID" value="ROT62933.1"/>
    <property type="molecule type" value="Genomic_DNA"/>
</dbReference>
<accession>A0A423SFJ0</accession>
<evidence type="ECO:0000313" key="4">
    <source>
        <dbReference type="Proteomes" id="UP000283509"/>
    </source>
</evidence>
<reference evidence="3 4" key="2">
    <citation type="submission" date="2019-01" db="EMBL/GenBank/DDBJ databases">
        <title>The decoding of complex shrimp genome reveals the adaptation for benthos swimmer, frequently molting mechanism and breeding impact on genome.</title>
        <authorList>
            <person name="Sun Y."/>
            <person name="Gao Y."/>
            <person name="Yu Y."/>
        </authorList>
    </citation>
    <scope>NUCLEOTIDE SEQUENCE [LARGE SCALE GENOMIC DNA]</scope>
    <source>
        <tissue evidence="3">Muscle</tissue>
    </source>
</reference>
<feature type="transmembrane region" description="Helical" evidence="2">
    <location>
        <begin position="140"/>
        <end position="162"/>
    </location>
</feature>
<comment type="caution">
    <text evidence="3">The sequence shown here is derived from an EMBL/GenBank/DDBJ whole genome shotgun (WGS) entry which is preliminary data.</text>
</comment>
<protein>
    <submittedName>
        <fullName evidence="3">Uncharacterized protein</fullName>
    </submittedName>
</protein>
<dbReference type="STRING" id="6689.A0A423SFJ0"/>
<dbReference type="AlphaFoldDB" id="A0A423SFJ0"/>
<keyword evidence="2" id="KW-0472">Membrane</keyword>
<keyword evidence="2" id="KW-1133">Transmembrane helix</keyword>